<protein>
    <submittedName>
        <fullName evidence="1">Uncharacterized protein</fullName>
    </submittedName>
</protein>
<reference evidence="1 2" key="1">
    <citation type="journal article" date="2015" name="Stand. Genomic Sci.">
        <title>Genomic Encyclopedia of Bacterial and Archaeal Type Strains, Phase III: the genomes of soil and plant-associated and newly described type strains.</title>
        <authorList>
            <person name="Whitman W.B."/>
            <person name="Woyke T."/>
            <person name="Klenk H.P."/>
            <person name="Zhou Y."/>
            <person name="Lilburn T.G."/>
            <person name="Beck B.J."/>
            <person name="De Vos P."/>
            <person name="Vandamme P."/>
            <person name="Eisen J.A."/>
            <person name="Garrity G."/>
            <person name="Hugenholtz P."/>
            <person name="Kyrpides N.C."/>
        </authorList>
    </citation>
    <scope>NUCLEOTIDE SEQUENCE [LARGE SCALE GENOMIC DNA]</scope>
    <source>
        <strain evidence="1 2">CGMCC 1.10822</strain>
    </source>
</reference>
<proteinExistence type="predicted"/>
<evidence type="ECO:0000313" key="2">
    <source>
        <dbReference type="Proteomes" id="UP000318431"/>
    </source>
</evidence>
<name>A0A562RKP9_9BURK</name>
<dbReference type="AlphaFoldDB" id="A0A562RKP9"/>
<comment type="caution">
    <text evidence="1">The sequence shown here is derived from an EMBL/GenBank/DDBJ whole genome shotgun (WGS) entry which is preliminary data.</text>
</comment>
<evidence type="ECO:0000313" key="1">
    <source>
        <dbReference type="EMBL" id="TWI69627.1"/>
    </source>
</evidence>
<dbReference type="OrthoDB" id="8758443at2"/>
<dbReference type="EMBL" id="VLLB01000001">
    <property type="protein sequence ID" value="TWI69627.1"/>
    <property type="molecule type" value="Genomic_DNA"/>
</dbReference>
<accession>A0A562RKP9</accession>
<dbReference type="Proteomes" id="UP000318431">
    <property type="component" value="Unassembled WGS sequence"/>
</dbReference>
<gene>
    <name evidence="1" type="ORF">IP91_00697</name>
</gene>
<organism evidence="1 2">
    <name type="scientific">Pseudoduganella lurida</name>
    <dbReference type="NCBI Taxonomy" id="1036180"/>
    <lineage>
        <taxon>Bacteria</taxon>
        <taxon>Pseudomonadati</taxon>
        <taxon>Pseudomonadota</taxon>
        <taxon>Betaproteobacteria</taxon>
        <taxon>Burkholderiales</taxon>
        <taxon>Oxalobacteraceae</taxon>
        <taxon>Telluria group</taxon>
        <taxon>Pseudoduganella</taxon>
    </lineage>
</organism>
<sequence>MPLYQIWYNEGEQPVTVNSPYRLRDIELAGELVKNTQPGNRQSADPEGLTVRELLRVNGLRNVYYTMDESEQIDLA</sequence>
<dbReference type="RefSeq" id="WP_145647371.1">
    <property type="nucleotide sequence ID" value="NZ_VLLB01000001.1"/>
</dbReference>
<keyword evidence="2" id="KW-1185">Reference proteome</keyword>